<protein>
    <submittedName>
        <fullName evidence="1">Uncharacterized protein</fullName>
    </submittedName>
</protein>
<evidence type="ECO:0000313" key="1">
    <source>
        <dbReference type="EMBL" id="KAH3843912.1"/>
    </source>
</evidence>
<accession>A0A9D4KRA7</accession>
<reference evidence="1" key="2">
    <citation type="submission" date="2020-11" db="EMBL/GenBank/DDBJ databases">
        <authorList>
            <person name="McCartney M.A."/>
            <person name="Auch B."/>
            <person name="Kono T."/>
            <person name="Mallez S."/>
            <person name="Becker A."/>
            <person name="Gohl D.M."/>
            <person name="Silverstein K.A.T."/>
            <person name="Koren S."/>
            <person name="Bechman K.B."/>
            <person name="Herman A."/>
            <person name="Abrahante J.E."/>
            <person name="Garbe J."/>
        </authorList>
    </citation>
    <scope>NUCLEOTIDE SEQUENCE</scope>
    <source>
        <strain evidence="1">Duluth1</strain>
        <tissue evidence="1">Whole animal</tissue>
    </source>
</reference>
<dbReference type="Proteomes" id="UP000828390">
    <property type="component" value="Unassembled WGS sequence"/>
</dbReference>
<dbReference type="EMBL" id="JAIWYP010000004">
    <property type="protein sequence ID" value="KAH3843912.1"/>
    <property type="molecule type" value="Genomic_DNA"/>
</dbReference>
<reference evidence="1" key="1">
    <citation type="journal article" date="2019" name="bioRxiv">
        <title>The Genome of the Zebra Mussel, Dreissena polymorpha: A Resource for Invasive Species Research.</title>
        <authorList>
            <person name="McCartney M.A."/>
            <person name="Auch B."/>
            <person name="Kono T."/>
            <person name="Mallez S."/>
            <person name="Zhang Y."/>
            <person name="Obille A."/>
            <person name="Becker A."/>
            <person name="Abrahante J.E."/>
            <person name="Garbe J."/>
            <person name="Badalamenti J.P."/>
            <person name="Herman A."/>
            <person name="Mangelson H."/>
            <person name="Liachko I."/>
            <person name="Sullivan S."/>
            <person name="Sone E.D."/>
            <person name="Koren S."/>
            <person name="Silverstein K.A.T."/>
            <person name="Beckman K.B."/>
            <person name="Gohl D.M."/>
        </authorList>
    </citation>
    <scope>NUCLEOTIDE SEQUENCE</scope>
    <source>
        <strain evidence="1">Duluth1</strain>
        <tissue evidence="1">Whole animal</tissue>
    </source>
</reference>
<dbReference type="AlphaFoldDB" id="A0A9D4KRA7"/>
<organism evidence="1 2">
    <name type="scientific">Dreissena polymorpha</name>
    <name type="common">Zebra mussel</name>
    <name type="synonym">Mytilus polymorpha</name>
    <dbReference type="NCBI Taxonomy" id="45954"/>
    <lineage>
        <taxon>Eukaryota</taxon>
        <taxon>Metazoa</taxon>
        <taxon>Spiralia</taxon>
        <taxon>Lophotrochozoa</taxon>
        <taxon>Mollusca</taxon>
        <taxon>Bivalvia</taxon>
        <taxon>Autobranchia</taxon>
        <taxon>Heteroconchia</taxon>
        <taxon>Euheterodonta</taxon>
        <taxon>Imparidentia</taxon>
        <taxon>Neoheterodontei</taxon>
        <taxon>Myida</taxon>
        <taxon>Dreissenoidea</taxon>
        <taxon>Dreissenidae</taxon>
        <taxon>Dreissena</taxon>
    </lineage>
</organism>
<sequence length="86" mass="10331">MERCRYDYRYDEHGQALIVEWNDNNLVYMGTNCHKITPVNMVQRRSKRETRIIEVQQPNVIAEYNRCMEVLIVWIKISTPIKLVFG</sequence>
<evidence type="ECO:0000313" key="2">
    <source>
        <dbReference type="Proteomes" id="UP000828390"/>
    </source>
</evidence>
<proteinExistence type="predicted"/>
<comment type="caution">
    <text evidence="1">The sequence shown here is derived from an EMBL/GenBank/DDBJ whole genome shotgun (WGS) entry which is preliminary data.</text>
</comment>
<name>A0A9D4KRA7_DREPO</name>
<dbReference type="PANTHER" id="PTHR47272">
    <property type="entry name" value="DDE_TNP_1_7 DOMAIN-CONTAINING PROTEIN"/>
    <property type="match status" value="1"/>
</dbReference>
<gene>
    <name evidence="1" type="ORF">DPMN_117447</name>
</gene>
<keyword evidence="2" id="KW-1185">Reference proteome</keyword>